<sequence>MQEDPKDTLRPPTAASSQFYGLHKRHIKPMRKPLFARHPTSRALLSNVKKKLDTVPVIWPPHTRQKHRWKSSQFFEICKERRCQWTTKRLINALTIIRDVSGAAGSGAVCGQIPVRERSATTRERVR</sequence>
<organism evidence="1 2">
    <name type="scientific">Steinernema glaseri</name>
    <dbReference type="NCBI Taxonomy" id="37863"/>
    <lineage>
        <taxon>Eukaryota</taxon>
        <taxon>Metazoa</taxon>
        <taxon>Ecdysozoa</taxon>
        <taxon>Nematoda</taxon>
        <taxon>Chromadorea</taxon>
        <taxon>Rhabditida</taxon>
        <taxon>Tylenchina</taxon>
        <taxon>Panagrolaimomorpha</taxon>
        <taxon>Strongyloidoidea</taxon>
        <taxon>Steinernematidae</taxon>
        <taxon>Steinernema</taxon>
    </lineage>
</organism>
<reference evidence="2" key="1">
    <citation type="submission" date="2016-11" db="UniProtKB">
        <authorList>
            <consortium name="WormBaseParasite"/>
        </authorList>
    </citation>
    <scope>IDENTIFICATION</scope>
</reference>
<dbReference type="WBParaSite" id="L893_g9489.t1">
    <property type="protein sequence ID" value="L893_g9489.t1"/>
    <property type="gene ID" value="L893_g9489"/>
</dbReference>
<dbReference type="Proteomes" id="UP000095287">
    <property type="component" value="Unplaced"/>
</dbReference>
<protein>
    <submittedName>
        <fullName evidence="2">Uncharacterized protein</fullName>
    </submittedName>
</protein>
<evidence type="ECO:0000313" key="1">
    <source>
        <dbReference type="Proteomes" id="UP000095287"/>
    </source>
</evidence>
<evidence type="ECO:0000313" key="2">
    <source>
        <dbReference type="WBParaSite" id="L893_g9489.t1"/>
    </source>
</evidence>
<proteinExistence type="predicted"/>
<dbReference type="AlphaFoldDB" id="A0A1I8AVI9"/>
<accession>A0A1I8AVI9</accession>
<name>A0A1I8AVI9_9BILA</name>
<keyword evidence="1" id="KW-1185">Reference proteome</keyword>